<keyword evidence="2" id="KW-0805">Transcription regulation</keyword>
<dbReference type="GO" id="GO:0009873">
    <property type="term" value="P:ethylene-activated signaling pathway"/>
    <property type="evidence" value="ECO:0007669"/>
    <property type="project" value="InterPro"/>
</dbReference>
<feature type="compositionally biased region" description="Pro residues" evidence="6">
    <location>
        <begin position="214"/>
        <end position="247"/>
    </location>
</feature>
<feature type="region of interest" description="Disordered" evidence="6">
    <location>
        <begin position="122"/>
        <end position="157"/>
    </location>
</feature>
<dbReference type="PANTHER" id="PTHR31190">
    <property type="entry name" value="DNA-BINDING DOMAIN"/>
    <property type="match status" value="1"/>
</dbReference>
<dbReference type="InterPro" id="IPR044808">
    <property type="entry name" value="ERF_plant"/>
</dbReference>
<dbReference type="PRINTS" id="PR00367">
    <property type="entry name" value="ETHRSPELEMNT"/>
</dbReference>
<reference evidence="8 9" key="1">
    <citation type="submission" date="2017-09" db="EMBL/GenBank/DDBJ databases">
        <authorList>
            <consortium name="International Durum Wheat Genome Sequencing Consortium (IDWGSC)"/>
            <person name="Milanesi L."/>
        </authorList>
    </citation>
    <scope>NUCLEOTIDE SEQUENCE [LARGE SCALE GENOMIC DNA]</scope>
    <source>
        <strain evidence="9">cv. Svevo</strain>
    </source>
</reference>
<dbReference type="PROSITE" id="PS51032">
    <property type="entry name" value="AP2_ERF"/>
    <property type="match status" value="1"/>
</dbReference>
<evidence type="ECO:0000313" key="8">
    <source>
        <dbReference type="EMBL" id="VAI29427.1"/>
    </source>
</evidence>
<dbReference type="InterPro" id="IPR036955">
    <property type="entry name" value="AP2/ERF_dom_sf"/>
</dbReference>
<evidence type="ECO:0000313" key="9">
    <source>
        <dbReference type="Proteomes" id="UP000324705"/>
    </source>
</evidence>
<feature type="compositionally biased region" description="Basic and acidic residues" evidence="6">
    <location>
        <begin position="332"/>
        <end position="341"/>
    </location>
</feature>
<dbReference type="InterPro" id="IPR016177">
    <property type="entry name" value="DNA-bd_dom_sf"/>
</dbReference>
<keyword evidence="4" id="KW-0804">Transcription</keyword>
<evidence type="ECO:0000256" key="6">
    <source>
        <dbReference type="SAM" id="MobiDB-lite"/>
    </source>
</evidence>
<gene>
    <name evidence="8" type="ORF">TRITD_5Bv1G069650</name>
</gene>
<evidence type="ECO:0000256" key="5">
    <source>
        <dbReference type="ARBA" id="ARBA00023242"/>
    </source>
</evidence>
<keyword evidence="9" id="KW-1185">Reference proteome</keyword>
<protein>
    <recommendedName>
        <fullName evidence="7">AP2/ERF domain-containing protein</fullName>
    </recommendedName>
</protein>
<feature type="region of interest" description="Disordered" evidence="6">
    <location>
        <begin position="270"/>
        <end position="341"/>
    </location>
</feature>
<dbReference type="SUPFAM" id="SSF54171">
    <property type="entry name" value="DNA-binding domain"/>
    <property type="match status" value="1"/>
</dbReference>
<evidence type="ECO:0000256" key="3">
    <source>
        <dbReference type="ARBA" id="ARBA00023125"/>
    </source>
</evidence>
<dbReference type="Gramene" id="TRITD5Bv1G069650.1">
    <property type="protein sequence ID" value="TRITD5Bv1G069650.1"/>
    <property type="gene ID" value="TRITD5Bv1G069650"/>
</dbReference>
<dbReference type="FunFam" id="3.30.730.10:FF:000001">
    <property type="entry name" value="Ethylene-responsive transcription factor 2"/>
    <property type="match status" value="1"/>
</dbReference>
<feature type="region of interest" description="Disordered" evidence="6">
    <location>
        <begin position="1"/>
        <end position="40"/>
    </location>
</feature>
<keyword evidence="5" id="KW-0539">Nucleus</keyword>
<dbReference type="Proteomes" id="UP000324705">
    <property type="component" value="Chromosome 5B"/>
</dbReference>
<keyword evidence="3" id="KW-0238">DNA-binding</keyword>
<dbReference type="GO" id="GO:0005634">
    <property type="term" value="C:nucleus"/>
    <property type="evidence" value="ECO:0007669"/>
    <property type="project" value="UniProtKB-SubCell"/>
</dbReference>
<organism evidence="8 9">
    <name type="scientific">Triticum turgidum subsp. durum</name>
    <name type="common">Durum wheat</name>
    <name type="synonym">Triticum durum</name>
    <dbReference type="NCBI Taxonomy" id="4567"/>
    <lineage>
        <taxon>Eukaryota</taxon>
        <taxon>Viridiplantae</taxon>
        <taxon>Streptophyta</taxon>
        <taxon>Embryophyta</taxon>
        <taxon>Tracheophyta</taxon>
        <taxon>Spermatophyta</taxon>
        <taxon>Magnoliopsida</taxon>
        <taxon>Liliopsida</taxon>
        <taxon>Poales</taxon>
        <taxon>Poaceae</taxon>
        <taxon>BOP clade</taxon>
        <taxon>Pooideae</taxon>
        <taxon>Triticodae</taxon>
        <taxon>Triticeae</taxon>
        <taxon>Triticinae</taxon>
        <taxon>Triticum</taxon>
    </lineage>
</organism>
<evidence type="ECO:0000256" key="1">
    <source>
        <dbReference type="ARBA" id="ARBA00004123"/>
    </source>
</evidence>
<dbReference type="EMBL" id="LT934120">
    <property type="protein sequence ID" value="VAI29427.1"/>
    <property type="molecule type" value="Genomic_DNA"/>
</dbReference>
<feature type="region of interest" description="Disordered" evidence="6">
    <location>
        <begin position="212"/>
        <end position="250"/>
    </location>
</feature>
<name>A0A9R1AIT4_TRITD</name>
<dbReference type="SMART" id="SM00380">
    <property type="entry name" value="AP2"/>
    <property type="match status" value="1"/>
</dbReference>
<dbReference type="Gene3D" id="3.30.730.10">
    <property type="entry name" value="AP2/ERF domain"/>
    <property type="match status" value="1"/>
</dbReference>
<dbReference type="GO" id="GO:0003700">
    <property type="term" value="F:DNA-binding transcription factor activity"/>
    <property type="evidence" value="ECO:0007669"/>
    <property type="project" value="InterPro"/>
</dbReference>
<evidence type="ECO:0000259" key="7">
    <source>
        <dbReference type="PROSITE" id="PS51032"/>
    </source>
</evidence>
<proteinExistence type="predicted"/>
<dbReference type="OMA" id="DEAWWPY"/>
<comment type="subcellular location">
    <subcellularLocation>
        <location evidence="1">Nucleus</location>
    </subcellularLocation>
</comment>
<dbReference type="GO" id="GO:0003677">
    <property type="term" value="F:DNA binding"/>
    <property type="evidence" value="ECO:0007669"/>
    <property type="project" value="UniProtKB-KW"/>
</dbReference>
<evidence type="ECO:0000256" key="4">
    <source>
        <dbReference type="ARBA" id="ARBA00023163"/>
    </source>
</evidence>
<accession>A0A9R1AIT4</accession>
<dbReference type="PANTHER" id="PTHR31190:SF421">
    <property type="entry name" value="ETHYLENE-RESPONSIVE TRANSCRIPTION FACTOR ERF110"/>
    <property type="match status" value="1"/>
</dbReference>
<dbReference type="AlphaFoldDB" id="A0A9R1AIT4"/>
<dbReference type="CDD" id="cd00018">
    <property type="entry name" value="AP2"/>
    <property type="match status" value="1"/>
</dbReference>
<sequence>MCCGAEVADPGEHRRRLAAGDDDGGDGREEHALSPPPLNTTMWGRRQAQEMSAMVSALAQVVAGGVGEGVMASSTKRPAEHEAFAEEAWWSTSYGGGDGDGGAPSAASSFLADYTAAPAASYSPHGAAAGDEELPSPSSAESGGSGGTPRKRYRGVRQRPWGKWAAEIRDPHKAARVWLGTFDDAEAAARAYDAAALGFCGSRAKLNFPESATIPPPQQPPHAPALAMPPPQQPPHAPALAMPPPQRPEALLESQALLGGQAYSHYARFLRPSTGGSTSGAPRTPAPPLIYSFGAGASYPLQPERRGEGASTERPAPVVTSAAAWAAYSHEQPQRRDDPSV</sequence>
<dbReference type="Pfam" id="PF00847">
    <property type="entry name" value="AP2"/>
    <property type="match status" value="1"/>
</dbReference>
<dbReference type="InterPro" id="IPR001471">
    <property type="entry name" value="AP2/ERF_dom"/>
</dbReference>
<evidence type="ECO:0000256" key="2">
    <source>
        <dbReference type="ARBA" id="ARBA00023015"/>
    </source>
</evidence>
<feature type="domain" description="AP2/ERF" evidence="7">
    <location>
        <begin position="152"/>
        <end position="209"/>
    </location>
</feature>